<evidence type="ECO:0000313" key="2">
    <source>
        <dbReference type="Proteomes" id="UP000671879"/>
    </source>
</evidence>
<dbReference type="EMBL" id="CP072943">
    <property type="protein sequence ID" value="QTX31360.1"/>
    <property type="molecule type" value="Genomic_DNA"/>
</dbReference>
<gene>
    <name evidence="1" type="ORF">KAR29_08180</name>
</gene>
<dbReference type="AlphaFoldDB" id="A0A9Q7EW28"/>
<proteinExistence type="predicted"/>
<protein>
    <submittedName>
        <fullName evidence="1">Uncharacterized protein</fullName>
    </submittedName>
</protein>
<dbReference type="RefSeq" id="WP_274372514.1">
    <property type="nucleotide sequence ID" value="NZ_CP072943.1"/>
</dbReference>
<sequence length="268" mass="30379">MKITWLGPIEEIEEAEATRWRGVLVPLGEAEPPNLCGPWFYGRTEKELLRTMAAAARCRKENLERALFFYELVYGTEASGEEACSCPLGPRLPEEKKAVEGPSFPWFLREEDRLAVVRGWLGGCNYVFYVGCLGERLVKEAPVVSIHLDDMRFIVPILVHNYPAFDEYDLENPMSTRTVGRMLEDVLGIIGWLEKGVVDPYVAYYMEDISLASFVGVQWPENWPEGWPEEGFPSKEVLIAFLKDFRGFLFEAFSHMGGGGVYFNVSGI</sequence>
<reference evidence="2" key="1">
    <citation type="submission" date="2021-04" db="EMBL/GenBank/DDBJ databases">
        <title>A novel Synergistetes isolate from a pyrite-forming mixed culture.</title>
        <authorList>
            <person name="Bunk B."/>
            <person name="Sproer C."/>
            <person name="Spring S."/>
            <person name="Pester M."/>
        </authorList>
    </citation>
    <scope>NUCLEOTIDE SEQUENCE [LARGE SCALE GENOMIC DNA]</scope>
    <source>
        <strain evidence="2">J.5.4.2-T.3.5.2</strain>
    </source>
</reference>
<keyword evidence="2" id="KW-1185">Reference proteome</keyword>
<evidence type="ECO:0000313" key="1">
    <source>
        <dbReference type="EMBL" id="QTX31360.1"/>
    </source>
</evidence>
<dbReference type="KEGG" id="aram:KAR29_08180"/>
<dbReference type="Proteomes" id="UP000671879">
    <property type="component" value="Chromosome"/>
</dbReference>
<organism evidence="1 2">
    <name type="scientific">Aminithiophilus ramosus</name>
    <dbReference type="NCBI Taxonomy" id="3029084"/>
    <lineage>
        <taxon>Bacteria</taxon>
        <taxon>Thermotogati</taxon>
        <taxon>Synergistota</taxon>
        <taxon>Synergistia</taxon>
        <taxon>Synergistales</taxon>
        <taxon>Aminithiophilaceae</taxon>
        <taxon>Aminithiophilus</taxon>
    </lineage>
</organism>
<name>A0A9Q7EW28_9BACT</name>
<accession>A0A9Q7EW28</accession>